<evidence type="ECO:0000313" key="2">
    <source>
        <dbReference type="EMBL" id="MDH6197604.1"/>
    </source>
</evidence>
<evidence type="ECO:0000259" key="1">
    <source>
        <dbReference type="Pfam" id="PF10006"/>
    </source>
</evidence>
<dbReference type="Proteomes" id="UP001160130">
    <property type="component" value="Unassembled WGS sequence"/>
</dbReference>
<keyword evidence="3" id="KW-1185">Reference proteome</keyword>
<name>A0ABT6L3V2_9MYCO</name>
<dbReference type="EMBL" id="JARXVE010000007">
    <property type="protein sequence ID" value="MDH6197604.1"/>
    <property type="molecule type" value="Genomic_DNA"/>
</dbReference>
<comment type="caution">
    <text evidence="2">The sequence shown here is derived from an EMBL/GenBank/DDBJ whole genome shotgun (WGS) entry which is preliminary data.</text>
</comment>
<dbReference type="CDD" id="cd02208">
    <property type="entry name" value="cupin_RmlC-like"/>
    <property type="match status" value="1"/>
</dbReference>
<proteinExistence type="predicted"/>
<dbReference type="SUPFAM" id="SSF51182">
    <property type="entry name" value="RmlC-like cupins"/>
    <property type="match status" value="1"/>
</dbReference>
<sequence length="202" mass="22446">MTSQQLDVRALPKPQKHPAIFAAFTALPLGGSFILVNNHDPVHLHEEFETDLAGGYDWTYVERGPEVWRIRIGKRTSTALPHLLTNTVDESAAHAPDAAGAVWKLQVSNRDLDANIIALPPGGVIEKHTGLDVDVVIHVLAGSGNLITEFELPCLLKPGDLMWLPRRSERKFVAGEHGLRYLTVHQRRKALVLEPPERRRTS</sequence>
<dbReference type="InterPro" id="IPR014710">
    <property type="entry name" value="RmlC-like_jellyroll"/>
</dbReference>
<gene>
    <name evidence="2" type="ORF">M2272_004259</name>
</gene>
<protein>
    <submittedName>
        <fullName evidence="2">Uncharacterized protein (DUF2249 family)</fullName>
    </submittedName>
</protein>
<dbReference type="InterPro" id="IPR018720">
    <property type="entry name" value="DUF2249"/>
</dbReference>
<dbReference type="InterPro" id="IPR011051">
    <property type="entry name" value="RmlC_Cupin_sf"/>
</dbReference>
<organism evidence="2 3">
    <name type="scientific">Mycolicibacterium frederiksbergense</name>
    <dbReference type="NCBI Taxonomy" id="117567"/>
    <lineage>
        <taxon>Bacteria</taxon>
        <taxon>Bacillati</taxon>
        <taxon>Actinomycetota</taxon>
        <taxon>Actinomycetes</taxon>
        <taxon>Mycobacteriales</taxon>
        <taxon>Mycobacteriaceae</taxon>
        <taxon>Mycolicibacterium</taxon>
    </lineage>
</organism>
<dbReference type="RefSeq" id="WP_280834189.1">
    <property type="nucleotide sequence ID" value="NZ_JARXVE010000007.1"/>
</dbReference>
<feature type="domain" description="DUF2249" evidence="1">
    <location>
        <begin position="6"/>
        <end position="74"/>
    </location>
</feature>
<evidence type="ECO:0000313" key="3">
    <source>
        <dbReference type="Proteomes" id="UP001160130"/>
    </source>
</evidence>
<dbReference type="Gene3D" id="2.60.120.10">
    <property type="entry name" value="Jelly Rolls"/>
    <property type="match status" value="1"/>
</dbReference>
<reference evidence="2 3" key="1">
    <citation type="submission" date="2023-04" db="EMBL/GenBank/DDBJ databases">
        <title>Forest soil microbial communities from Buena Vista Peninsula, Colon Province, Panama.</title>
        <authorList>
            <person name="Bouskill N."/>
        </authorList>
    </citation>
    <scope>NUCLEOTIDE SEQUENCE [LARGE SCALE GENOMIC DNA]</scope>
    <source>
        <strain evidence="2 3">AC80</strain>
    </source>
</reference>
<accession>A0ABT6L3V2</accession>
<dbReference type="Pfam" id="PF10006">
    <property type="entry name" value="DUF2249"/>
    <property type="match status" value="1"/>
</dbReference>